<protein>
    <submittedName>
        <fullName evidence="9">Alpha-hydroxy-acid oxidizing protein</fullName>
    </submittedName>
</protein>
<accession>A0A6I6HJI4</accession>
<dbReference type="EMBL" id="CP046622">
    <property type="protein sequence ID" value="QGW83019.1"/>
    <property type="molecule type" value="Genomic_DNA"/>
</dbReference>
<dbReference type="AlphaFoldDB" id="A0A6I6HJI4"/>
<dbReference type="GO" id="GO:0009060">
    <property type="term" value="P:aerobic respiration"/>
    <property type="evidence" value="ECO:0007669"/>
    <property type="project" value="TreeGrafter"/>
</dbReference>
<organism evidence="9 10">
    <name type="scientific">Variovorax paradoxus</name>
    <dbReference type="NCBI Taxonomy" id="34073"/>
    <lineage>
        <taxon>Bacteria</taxon>
        <taxon>Pseudomonadati</taxon>
        <taxon>Pseudomonadota</taxon>
        <taxon>Betaproteobacteria</taxon>
        <taxon>Burkholderiales</taxon>
        <taxon>Comamonadaceae</taxon>
        <taxon>Variovorax</taxon>
    </lineage>
</organism>
<proteinExistence type="inferred from homology"/>
<evidence type="ECO:0000256" key="4">
    <source>
        <dbReference type="ARBA" id="ARBA00023002"/>
    </source>
</evidence>
<dbReference type="PIRSF" id="PIRSF000138">
    <property type="entry name" value="Al-hdrx_acd_dh"/>
    <property type="match status" value="1"/>
</dbReference>
<comment type="cofactor">
    <cofactor evidence="1">
        <name>FMN</name>
        <dbReference type="ChEBI" id="CHEBI:58210"/>
    </cofactor>
</comment>
<feature type="binding site" evidence="7">
    <location>
        <begin position="86"/>
        <end position="88"/>
    </location>
    <ligand>
        <name>FMN</name>
        <dbReference type="ChEBI" id="CHEBI:58210"/>
    </ligand>
</feature>
<dbReference type="SUPFAM" id="SSF51395">
    <property type="entry name" value="FMN-linked oxidoreductases"/>
    <property type="match status" value="1"/>
</dbReference>
<feature type="domain" description="FMN hydroxy acid dehydrogenase" evidence="8">
    <location>
        <begin position="7"/>
        <end position="391"/>
    </location>
</feature>
<evidence type="ECO:0000259" key="8">
    <source>
        <dbReference type="PROSITE" id="PS51349"/>
    </source>
</evidence>
<dbReference type="GO" id="GO:0010181">
    <property type="term" value="F:FMN binding"/>
    <property type="evidence" value="ECO:0007669"/>
    <property type="project" value="InterPro"/>
</dbReference>
<dbReference type="GO" id="GO:0005886">
    <property type="term" value="C:plasma membrane"/>
    <property type="evidence" value="ECO:0007669"/>
    <property type="project" value="TreeGrafter"/>
</dbReference>
<feature type="binding site" evidence="7">
    <location>
        <begin position="344"/>
        <end position="345"/>
    </location>
    <ligand>
        <name>FMN</name>
        <dbReference type="ChEBI" id="CHEBI:58210"/>
    </ligand>
</feature>
<dbReference type="PANTHER" id="PTHR10578:SF107">
    <property type="entry name" value="2-HYDROXYACID OXIDASE 1"/>
    <property type="match status" value="1"/>
</dbReference>
<evidence type="ECO:0000313" key="9">
    <source>
        <dbReference type="EMBL" id="QGW83019.1"/>
    </source>
</evidence>
<gene>
    <name evidence="9" type="ORF">GOQ09_16175</name>
</gene>
<evidence type="ECO:0000256" key="3">
    <source>
        <dbReference type="ARBA" id="ARBA00022643"/>
    </source>
</evidence>
<dbReference type="Gene3D" id="3.20.20.70">
    <property type="entry name" value="Aldolase class I"/>
    <property type="match status" value="1"/>
</dbReference>
<dbReference type="InterPro" id="IPR012133">
    <property type="entry name" value="Alpha-hydoxy_acid_DH_FMN"/>
</dbReference>
<dbReference type="GO" id="GO:0004459">
    <property type="term" value="F:L-lactate dehydrogenase (NAD+) activity"/>
    <property type="evidence" value="ECO:0007669"/>
    <property type="project" value="TreeGrafter"/>
</dbReference>
<evidence type="ECO:0000256" key="2">
    <source>
        <dbReference type="ARBA" id="ARBA00022630"/>
    </source>
</evidence>
<feature type="active site" description="Proton acceptor" evidence="6">
    <location>
        <position position="290"/>
    </location>
</feature>
<evidence type="ECO:0000256" key="5">
    <source>
        <dbReference type="ARBA" id="ARBA00024042"/>
    </source>
</evidence>
<feature type="binding site" evidence="7">
    <location>
        <position position="266"/>
    </location>
    <ligand>
        <name>FMN</name>
        <dbReference type="ChEBI" id="CHEBI:58210"/>
    </ligand>
</feature>
<dbReference type="InterPro" id="IPR037396">
    <property type="entry name" value="FMN_HAD"/>
</dbReference>
<dbReference type="FunFam" id="3.20.20.70:FF:000029">
    <property type="entry name" value="L-lactate dehydrogenase"/>
    <property type="match status" value="1"/>
</dbReference>
<keyword evidence="4" id="KW-0560">Oxidoreductase</keyword>
<feature type="binding site" evidence="7">
    <location>
        <position position="174"/>
    </location>
    <ligand>
        <name>glyoxylate</name>
        <dbReference type="ChEBI" id="CHEBI:36655"/>
    </ligand>
</feature>
<feature type="binding site" evidence="7">
    <location>
        <position position="165"/>
    </location>
    <ligand>
        <name>FMN</name>
        <dbReference type="ChEBI" id="CHEBI:58210"/>
    </ligand>
</feature>
<dbReference type="Proteomes" id="UP000425817">
    <property type="component" value="Chromosome"/>
</dbReference>
<comment type="similarity">
    <text evidence="5">Belongs to the FMN-dependent alpha-hydroxy acid dehydrogenase family.</text>
</comment>
<dbReference type="PANTHER" id="PTHR10578">
    <property type="entry name" value="S -2-HYDROXY-ACID OXIDASE-RELATED"/>
    <property type="match status" value="1"/>
</dbReference>
<dbReference type="Pfam" id="PF01070">
    <property type="entry name" value="FMN_dh"/>
    <property type="match status" value="1"/>
</dbReference>
<dbReference type="PROSITE" id="PS51349">
    <property type="entry name" value="FMN_HYDROXY_ACID_DH_2"/>
    <property type="match status" value="1"/>
</dbReference>
<dbReference type="CDD" id="cd02809">
    <property type="entry name" value="alpha_hydroxyacid_oxid_FMN"/>
    <property type="match status" value="1"/>
</dbReference>
<dbReference type="OrthoDB" id="9770452at2"/>
<dbReference type="InterPro" id="IPR000262">
    <property type="entry name" value="FMN-dep_DH"/>
</dbReference>
<dbReference type="InterPro" id="IPR013785">
    <property type="entry name" value="Aldolase_TIM"/>
</dbReference>
<reference evidence="9 10" key="1">
    <citation type="submission" date="2019-12" db="EMBL/GenBank/DDBJ databases">
        <title>Hybrid Genome Assemblies of two High G+C Isolates from Undergraduate Microbiology Courses.</title>
        <authorList>
            <person name="Ne Ville C.J."/>
            <person name="Enright D."/>
            <person name="Hernandez I."/>
            <person name="Dodsworth J."/>
            <person name="Orwin P.M."/>
        </authorList>
    </citation>
    <scope>NUCLEOTIDE SEQUENCE [LARGE SCALE GENOMIC DNA]</scope>
    <source>
        <strain evidence="9 10">CSUSB</strain>
    </source>
</reference>
<feature type="binding site" evidence="7">
    <location>
        <position position="33"/>
    </location>
    <ligand>
        <name>glyoxylate</name>
        <dbReference type="ChEBI" id="CHEBI:36655"/>
    </ligand>
</feature>
<feature type="binding site" evidence="7">
    <location>
        <position position="137"/>
    </location>
    <ligand>
        <name>FMN</name>
        <dbReference type="ChEBI" id="CHEBI:58210"/>
    </ligand>
</feature>
<evidence type="ECO:0000256" key="6">
    <source>
        <dbReference type="PIRSR" id="PIRSR000138-1"/>
    </source>
</evidence>
<feature type="binding site" evidence="7">
    <location>
        <position position="290"/>
    </location>
    <ligand>
        <name>glyoxylate</name>
        <dbReference type="ChEBI" id="CHEBI:36655"/>
    </ligand>
</feature>
<feature type="binding site" evidence="7">
    <location>
        <position position="115"/>
    </location>
    <ligand>
        <name>FMN</name>
        <dbReference type="ChEBI" id="CHEBI:58210"/>
    </ligand>
</feature>
<sequence>MSRWTKPAFAAAYSTAEMRELARKRLPHGLFEYVDRGTGDENARTYNRASFDRIRLVPRVLRDVSQRHQRVELFGRTLESPLAISPTAAAGLLWYEGEIALARAAKAAGIPFTLSTSSITSMERVAEAAGDTELWFQLYMWPDRNMSYQLVERVREAGYKALILTVDTPVLPLRPYNLRNGFGVPIRMTARNTYDVARHPGWFLDVLVPHVRRHGMPRYENYPKEFQAGLRQSKGAKPFANPKNDRSTWQELRELRKHWKEPLMVKGILSAADALIAVDNGADAIIVSNHAGRNLDSLVSPMDVLPQIIEAVGARVPVLIDSGFSDGSDVVKALALGARCVMLGRPPLYGVSVGGQQGAQRVLQLFRDDIERTLGLLGCADLSSLSREHLA</sequence>
<evidence type="ECO:0000313" key="10">
    <source>
        <dbReference type="Proteomes" id="UP000425817"/>
    </source>
</evidence>
<keyword evidence="2 7" id="KW-0285">Flavoprotein</keyword>
<keyword evidence="3 7" id="KW-0288">FMN</keyword>
<evidence type="ECO:0000256" key="1">
    <source>
        <dbReference type="ARBA" id="ARBA00001917"/>
    </source>
</evidence>
<feature type="binding site" evidence="7">
    <location>
        <position position="288"/>
    </location>
    <ligand>
        <name>FMN</name>
        <dbReference type="ChEBI" id="CHEBI:58210"/>
    </ligand>
</feature>
<name>A0A6I6HJI4_VARPD</name>
<feature type="binding site" evidence="7">
    <location>
        <position position="293"/>
    </location>
    <ligand>
        <name>glyoxylate</name>
        <dbReference type="ChEBI" id="CHEBI:36655"/>
    </ligand>
</feature>
<feature type="binding site" evidence="7">
    <location>
        <position position="139"/>
    </location>
    <ligand>
        <name>glyoxylate</name>
        <dbReference type="ChEBI" id="CHEBI:36655"/>
    </ligand>
</feature>
<evidence type="ECO:0000256" key="7">
    <source>
        <dbReference type="PIRSR" id="PIRSR000138-2"/>
    </source>
</evidence>